<gene>
    <name evidence="2" type="ORF">ERS132521_01274</name>
</gene>
<proteinExistence type="predicted"/>
<accession>A0A0Z8GWR3</accession>
<comment type="caution">
    <text evidence="2">The sequence shown here is derived from an EMBL/GenBank/DDBJ whole genome shotgun (WGS) entry which is preliminary data.</text>
</comment>
<dbReference type="InterPro" id="IPR017880">
    <property type="entry name" value="KilA_N"/>
</dbReference>
<name>A0A0Z8GWR3_STRSU</name>
<evidence type="ECO:0000259" key="1">
    <source>
        <dbReference type="PROSITE" id="PS51301"/>
    </source>
</evidence>
<dbReference type="InterPro" id="IPR018004">
    <property type="entry name" value="KilA/APSES_HTH"/>
</dbReference>
<feature type="domain" description="KilA-N" evidence="1">
    <location>
        <begin position="62"/>
        <end position="197"/>
    </location>
</feature>
<reference evidence="2 3" key="1">
    <citation type="submission" date="2016-02" db="EMBL/GenBank/DDBJ databases">
        <authorList>
            <consortium name="Pathogen Informatics"/>
        </authorList>
    </citation>
    <scope>NUCLEOTIDE SEQUENCE [LARGE SCALE GENOMIC DNA]</scope>
    <source>
        <strain evidence="2 3">SS975</strain>
    </source>
</reference>
<dbReference type="Pfam" id="PF04383">
    <property type="entry name" value="KilA-N"/>
    <property type="match status" value="1"/>
</dbReference>
<dbReference type="SMART" id="SM01252">
    <property type="entry name" value="KilA-N"/>
    <property type="match status" value="1"/>
</dbReference>
<protein>
    <submittedName>
        <fullName evidence="2">KilA domain-containing protein</fullName>
    </submittedName>
</protein>
<evidence type="ECO:0000313" key="2">
    <source>
        <dbReference type="EMBL" id="CYX51827.1"/>
    </source>
</evidence>
<evidence type="ECO:0000313" key="3">
    <source>
        <dbReference type="Proteomes" id="UP000072353"/>
    </source>
</evidence>
<organism evidence="2 3">
    <name type="scientific">Streptococcus suis</name>
    <dbReference type="NCBI Taxonomy" id="1307"/>
    <lineage>
        <taxon>Bacteria</taxon>
        <taxon>Bacillati</taxon>
        <taxon>Bacillota</taxon>
        <taxon>Bacilli</taxon>
        <taxon>Lactobacillales</taxon>
        <taxon>Streptococcaceae</taxon>
        <taxon>Streptococcus</taxon>
    </lineage>
</organism>
<sequence>MSSFVSLYILATVTYIYWLSVSIRCVIPSCFSKSADLVKVIPINFVDANKTVNPITILERLIMVKINANGKEITLLSTNTDYVSLTDIAKYRNPDAPADIIKNWMRSRNTIEFLGAWEKINNENFKLVEFDQFRSEAGLNGFVLSPQKWIKETNAIGITSQSGRYGGTFAHSDIAFEFASWLSPEFKLYIIQDYQRLKQEEAYKNQLDWQVNRYISKLNYTIQTDAIKENIVPTLQPYQISFAYSSEADLINVALFGMTAKEFKNAYPDREGNQRDNATIEQLLVLNNLQSLNAEMIKQGLSQSNRLTELNRIAKEQLDVLYKNNQKALDSLKRLSDK</sequence>
<dbReference type="Proteomes" id="UP000072353">
    <property type="component" value="Unassembled WGS sequence"/>
</dbReference>
<dbReference type="AlphaFoldDB" id="A0A0Z8GWR3"/>
<dbReference type="PROSITE" id="PS51301">
    <property type="entry name" value="KILA_N"/>
    <property type="match status" value="1"/>
</dbReference>
<dbReference type="EMBL" id="FILL01000010">
    <property type="protein sequence ID" value="CYX51827.1"/>
    <property type="molecule type" value="Genomic_DNA"/>
</dbReference>